<dbReference type="SUPFAM" id="SSF49785">
    <property type="entry name" value="Galactose-binding domain-like"/>
    <property type="match status" value="1"/>
</dbReference>
<feature type="domain" description="Fibronectin type-III" evidence="2">
    <location>
        <begin position="307"/>
        <end position="392"/>
    </location>
</feature>
<dbReference type="SUPFAM" id="SSF49265">
    <property type="entry name" value="Fibronectin type III"/>
    <property type="match status" value="1"/>
</dbReference>
<feature type="domain" description="CBM6" evidence="3">
    <location>
        <begin position="410"/>
        <end position="535"/>
    </location>
</feature>
<dbReference type="PROSITE" id="PS51175">
    <property type="entry name" value="CBM6"/>
    <property type="match status" value="1"/>
</dbReference>
<dbReference type="CDD" id="cd02795">
    <property type="entry name" value="CBM6-CBM35-CBM36_like"/>
    <property type="match status" value="1"/>
</dbReference>
<dbReference type="InterPro" id="IPR005084">
    <property type="entry name" value="CBM6"/>
</dbReference>
<dbReference type="CDD" id="cd00063">
    <property type="entry name" value="FN3"/>
    <property type="match status" value="1"/>
</dbReference>
<evidence type="ECO:0000313" key="4">
    <source>
        <dbReference type="EMBL" id="SFD97646.1"/>
    </source>
</evidence>
<keyword evidence="1" id="KW-0732">Signal</keyword>
<protein>
    <recommendedName>
        <fullName evidence="6">Fibronectin type III domain-containing protein</fullName>
    </recommendedName>
</protein>
<dbReference type="InterPro" id="IPR036116">
    <property type="entry name" value="FN3_sf"/>
</dbReference>
<dbReference type="AlphaFoldDB" id="A0A1I1WR88"/>
<dbReference type="EMBL" id="FOMT01000002">
    <property type="protein sequence ID" value="SFD97646.1"/>
    <property type="molecule type" value="Genomic_DNA"/>
</dbReference>
<dbReference type="RefSeq" id="WP_091183807.1">
    <property type="nucleotide sequence ID" value="NZ_FOMT01000002.1"/>
</dbReference>
<gene>
    <name evidence="4" type="ORF">SAMN05216378_1834</name>
</gene>
<dbReference type="SMART" id="SM00060">
    <property type="entry name" value="FN3"/>
    <property type="match status" value="1"/>
</dbReference>
<reference evidence="5" key="1">
    <citation type="submission" date="2016-10" db="EMBL/GenBank/DDBJ databases">
        <authorList>
            <person name="Varghese N."/>
            <person name="Submissions S."/>
        </authorList>
    </citation>
    <scope>NUCLEOTIDE SEQUENCE [LARGE SCALE GENOMIC DNA]</scope>
    <source>
        <strain evidence="5">CGMCC 1.10784</strain>
    </source>
</reference>
<dbReference type="InterPro" id="IPR003961">
    <property type="entry name" value="FN3_dom"/>
</dbReference>
<name>A0A1I1WR88_9BACL</name>
<accession>A0A1I1WR88</accession>
<dbReference type="InterPro" id="IPR008979">
    <property type="entry name" value="Galactose-bd-like_sf"/>
</dbReference>
<dbReference type="Proteomes" id="UP000198855">
    <property type="component" value="Unassembled WGS sequence"/>
</dbReference>
<dbReference type="OrthoDB" id="2087812at2"/>
<sequence length="553" mass="57998">MYKKQASPLQRMVKTALVGTVAAAILATPFLHSQSAFAAVGTPNYEVKLNLDPSLVLDSSHNLVSSVRSEFDTGSSYKSYKVQYMDTATQSMQGQGWSERIRKRSDESTHEIQFKKRYDVASGNINAALTQAAGEGLDSSSGFDFQVDWGYSKQTLSVSYEKDVTVSGSSGSGLNMPNQTVSRTVSVANQPSKFANWTSTGWGTAQLNNSVVYGPVDFKRYEGTFDDLDLDIEVWTVINEAKTGNEYWVEASFKTDSFSEASSTRTALINELNSKGWLIPQDLLRTSQIIERYAPAPAVPDTTAPAAPTNASATAASSSQINLSWTASTDNVGVTGYDVYRNGALAGSSAGTSYSDTGLTASTTYSYTVKAKDAAGNVSAASSAVSAATLAAGSGGTTGGTYNVNGSTGAYIEAENYSAKNGTFVQASCSVCSNGFAMETANGSGDSNTNYIAYTINVTNGGSFYVHLLSSGVDTSSDSFTVAIDNASGSQVTTTSNGTWAWKKSSSSISIANGTHTLYIKVREDGAKADKIYLSKSSTAPTGLGGTAAVPVS</sequence>
<dbReference type="Pfam" id="PF00041">
    <property type="entry name" value="fn3"/>
    <property type="match status" value="1"/>
</dbReference>
<dbReference type="InterPro" id="IPR013783">
    <property type="entry name" value="Ig-like_fold"/>
</dbReference>
<dbReference type="STRING" id="1045775.SAMN05216378_1834"/>
<evidence type="ECO:0000259" key="3">
    <source>
        <dbReference type="PROSITE" id="PS51175"/>
    </source>
</evidence>
<dbReference type="GO" id="GO:0030246">
    <property type="term" value="F:carbohydrate binding"/>
    <property type="evidence" value="ECO:0007669"/>
    <property type="project" value="InterPro"/>
</dbReference>
<proteinExistence type="predicted"/>
<keyword evidence="5" id="KW-1185">Reference proteome</keyword>
<evidence type="ECO:0000256" key="1">
    <source>
        <dbReference type="SAM" id="SignalP"/>
    </source>
</evidence>
<dbReference type="Gene3D" id="2.60.120.260">
    <property type="entry name" value="Galactose-binding domain-like"/>
    <property type="match status" value="1"/>
</dbReference>
<evidence type="ECO:0008006" key="6">
    <source>
        <dbReference type="Google" id="ProtNLM"/>
    </source>
</evidence>
<evidence type="ECO:0000313" key="5">
    <source>
        <dbReference type="Proteomes" id="UP000198855"/>
    </source>
</evidence>
<evidence type="ECO:0000259" key="2">
    <source>
        <dbReference type="PROSITE" id="PS50853"/>
    </source>
</evidence>
<feature type="chain" id="PRO_5011738743" description="Fibronectin type III domain-containing protein" evidence="1">
    <location>
        <begin position="39"/>
        <end position="553"/>
    </location>
</feature>
<dbReference type="Gene3D" id="2.60.40.10">
    <property type="entry name" value="Immunoglobulins"/>
    <property type="match status" value="1"/>
</dbReference>
<organism evidence="4 5">
    <name type="scientific">Paenibacillus catalpae</name>
    <dbReference type="NCBI Taxonomy" id="1045775"/>
    <lineage>
        <taxon>Bacteria</taxon>
        <taxon>Bacillati</taxon>
        <taxon>Bacillota</taxon>
        <taxon>Bacilli</taxon>
        <taxon>Bacillales</taxon>
        <taxon>Paenibacillaceae</taxon>
        <taxon>Paenibacillus</taxon>
    </lineage>
</organism>
<feature type="signal peptide" evidence="1">
    <location>
        <begin position="1"/>
        <end position="38"/>
    </location>
</feature>
<dbReference type="PROSITE" id="PS50853">
    <property type="entry name" value="FN3"/>
    <property type="match status" value="1"/>
</dbReference>